<evidence type="ECO:0000256" key="1">
    <source>
        <dbReference type="ARBA" id="ARBA00004141"/>
    </source>
</evidence>
<evidence type="ECO:0000256" key="7">
    <source>
        <dbReference type="SAM" id="Phobius"/>
    </source>
</evidence>
<keyword evidence="9" id="KW-1185">Reference proteome</keyword>
<dbReference type="InterPro" id="IPR004813">
    <property type="entry name" value="OPT"/>
</dbReference>
<accession>A0A7J6V388</accession>
<sequence>MAMAIPFYLGGYFTLDMCLGSLILFIWQQINKAKADTYTSAIASGMICGDGIWSLPSALLSLFGVQAPFCIRVP</sequence>
<comment type="similarity">
    <text evidence="2">Belongs to the YSL (TC 2.A.67.2) family.</text>
</comment>
<keyword evidence="3" id="KW-0813">Transport</keyword>
<dbReference type="OrthoDB" id="627262at2759"/>
<gene>
    <name evidence="8" type="ORF">FRX31_031049</name>
</gene>
<dbReference type="GO" id="GO:0016020">
    <property type="term" value="C:membrane"/>
    <property type="evidence" value="ECO:0007669"/>
    <property type="project" value="UniProtKB-SubCell"/>
</dbReference>
<dbReference type="Proteomes" id="UP000554482">
    <property type="component" value="Unassembled WGS sequence"/>
</dbReference>
<feature type="transmembrane region" description="Helical" evidence="7">
    <location>
        <begin position="6"/>
        <end position="27"/>
    </location>
</feature>
<reference evidence="8 9" key="1">
    <citation type="submission" date="2020-06" db="EMBL/GenBank/DDBJ databases">
        <title>Transcriptomic and genomic resources for Thalictrum thalictroides and T. hernandezii: Facilitating candidate gene discovery in an emerging model plant lineage.</title>
        <authorList>
            <person name="Arias T."/>
            <person name="Riano-Pachon D.M."/>
            <person name="Di Stilio V.S."/>
        </authorList>
    </citation>
    <scope>NUCLEOTIDE SEQUENCE [LARGE SCALE GENOMIC DNA]</scope>
    <source>
        <strain evidence="9">cv. WT478/WT964</strain>
        <tissue evidence="8">Leaves</tissue>
    </source>
</reference>
<keyword evidence="6 7" id="KW-0472">Membrane</keyword>
<dbReference type="InterPro" id="IPR045035">
    <property type="entry name" value="YSL-like"/>
</dbReference>
<proteinExistence type="inferred from homology"/>
<comment type="subcellular location">
    <subcellularLocation>
        <location evidence="1">Membrane</location>
        <topology evidence="1">Multi-pass membrane protein</topology>
    </subcellularLocation>
</comment>
<comment type="caution">
    <text evidence="8">The sequence shown here is derived from an EMBL/GenBank/DDBJ whole genome shotgun (WGS) entry which is preliminary data.</text>
</comment>
<dbReference type="EMBL" id="JABWDY010038869">
    <property type="protein sequence ID" value="KAF5179363.1"/>
    <property type="molecule type" value="Genomic_DNA"/>
</dbReference>
<organism evidence="8 9">
    <name type="scientific">Thalictrum thalictroides</name>
    <name type="common">Rue-anemone</name>
    <name type="synonym">Anemone thalictroides</name>
    <dbReference type="NCBI Taxonomy" id="46969"/>
    <lineage>
        <taxon>Eukaryota</taxon>
        <taxon>Viridiplantae</taxon>
        <taxon>Streptophyta</taxon>
        <taxon>Embryophyta</taxon>
        <taxon>Tracheophyta</taxon>
        <taxon>Spermatophyta</taxon>
        <taxon>Magnoliopsida</taxon>
        <taxon>Ranunculales</taxon>
        <taxon>Ranunculaceae</taxon>
        <taxon>Thalictroideae</taxon>
        <taxon>Thalictrum</taxon>
    </lineage>
</organism>
<dbReference type="AlphaFoldDB" id="A0A7J6V388"/>
<keyword evidence="4 7" id="KW-0812">Transmembrane</keyword>
<dbReference type="Pfam" id="PF03169">
    <property type="entry name" value="OPT"/>
    <property type="match status" value="1"/>
</dbReference>
<evidence type="ECO:0000256" key="4">
    <source>
        <dbReference type="ARBA" id="ARBA00022692"/>
    </source>
</evidence>
<name>A0A7J6V388_THATH</name>
<dbReference type="GO" id="GO:0035673">
    <property type="term" value="F:oligopeptide transmembrane transporter activity"/>
    <property type="evidence" value="ECO:0007669"/>
    <property type="project" value="InterPro"/>
</dbReference>
<evidence type="ECO:0000256" key="3">
    <source>
        <dbReference type="ARBA" id="ARBA00022448"/>
    </source>
</evidence>
<protein>
    <submittedName>
        <fullName evidence="8">Iron-phytosiderophore transporter yellow stripe</fullName>
    </submittedName>
</protein>
<evidence type="ECO:0000313" key="8">
    <source>
        <dbReference type="EMBL" id="KAF5179363.1"/>
    </source>
</evidence>
<dbReference type="PANTHER" id="PTHR31645">
    <property type="entry name" value="OLIGOPEPTIDE TRANSPORTER YGL114W-RELATED"/>
    <property type="match status" value="1"/>
</dbReference>
<evidence type="ECO:0000256" key="6">
    <source>
        <dbReference type="ARBA" id="ARBA00023136"/>
    </source>
</evidence>
<evidence type="ECO:0000256" key="5">
    <source>
        <dbReference type="ARBA" id="ARBA00022989"/>
    </source>
</evidence>
<evidence type="ECO:0000256" key="2">
    <source>
        <dbReference type="ARBA" id="ARBA00010276"/>
    </source>
</evidence>
<keyword evidence="5 7" id="KW-1133">Transmembrane helix</keyword>
<evidence type="ECO:0000313" key="9">
    <source>
        <dbReference type="Proteomes" id="UP000554482"/>
    </source>
</evidence>
<dbReference type="PANTHER" id="PTHR31645:SF22">
    <property type="entry name" value="METAL-NICOTIANAMINE TRANSPORTER YSL7-RELATED"/>
    <property type="match status" value="1"/>
</dbReference>